<evidence type="ECO:0000313" key="2">
    <source>
        <dbReference type="EMBL" id="ALT69136.1"/>
    </source>
</evidence>
<organism evidence="2 3">
    <name type="scientific">Methanobrevibacter millerae</name>
    <dbReference type="NCBI Taxonomy" id="230361"/>
    <lineage>
        <taxon>Archaea</taxon>
        <taxon>Methanobacteriati</taxon>
        <taxon>Methanobacteriota</taxon>
        <taxon>Methanomada group</taxon>
        <taxon>Methanobacteria</taxon>
        <taxon>Methanobacteriales</taxon>
        <taxon>Methanobacteriaceae</taxon>
        <taxon>Methanobrevibacter</taxon>
    </lineage>
</organism>
<keyword evidence="3" id="KW-1185">Reference proteome</keyword>
<keyword evidence="1" id="KW-0484">Methanogenesis</keyword>
<dbReference type="GeneID" id="26736304"/>
<evidence type="ECO:0000256" key="1">
    <source>
        <dbReference type="ARBA" id="ARBA00022994"/>
    </source>
</evidence>
<gene>
    <name evidence="2" type="primary">mrtD</name>
    <name evidence="2" type="ORF">sm9_1355</name>
</gene>
<evidence type="ECO:0000313" key="3">
    <source>
        <dbReference type="Proteomes" id="UP000067738"/>
    </source>
</evidence>
<dbReference type="Proteomes" id="UP000067738">
    <property type="component" value="Chromosome"/>
</dbReference>
<protein>
    <submittedName>
        <fullName evidence="2">Methyl-coenzyme M reductase II D subunit MrtD</fullName>
    </submittedName>
</protein>
<dbReference type="NCBIfam" id="TIGR03260">
    <property type="entry name" value="met_CoM_red_D"/>
    <property type="match status" value="1"/>
</dbReference>
<dbReference type="EMBL" id="CP011266">
    <property type="protein sequence ID" value="ALT69136.1"/>
    <property type="molecule type" value="Genomic_DNA"/>
</dbReference>
<reference evidence="2 3" key="1">
    <citation type="submission" date="2015-04" db="EMBL/GenBank/DDBJ databases">
        <title>The complete genome sequence of the rumen methanogen Methanobrevibacter millerae SM9.</title>
        <authorList>
            <person name="Leahy S.C."/>
            <person name="Kelly W.J."/>
            <person name="Pacheco D.M."/>
            <person name="Li D."/>
            <person name="Altermann E."/>
            <person name="Attwood G.T."/>
        </authorList>
    </citation>
    <scope>NUCLEOTIDE SEQUENCE [LARGE SCALE GENOMIC DNA]</scope>
    <source>
        <strain evidence="2 3">SM9</strain>
    </source>
</reference>
<dbReference type="GO" id="GO:0015948">
    <property type="term" value="P:methanogenesis"/>
    <property type="evidence" value="ECO:0007669"/>
    <property type="project" value="UniProtKB-KW"/>
</dbReference>
<dbReference type="InterPro" id="IPR003901">
    <property type="entry name" value="Me_CoM_Rdtase_D"/>
</dbReference>
<accession>A0A0U3E831</accession>
<dbReference type="Pfam" id="PF02505">
    <property type="entry name" value="MCR_D"/>
    <property type="match status" value="1"/>
</dbReference>
<dbReference type="OrthoDB" id="109281at2157"/>
<sequence length="164" mass="18751">MEESEKINVIDIKIVPNRYLKPNTTENILNCIYDLEGQQRVLIHGPSIPLKVFYGPGKGHIVNHTDRKIISVKDTDLELRVMVGEIIITVDMTNFNDFMDNLHEILDENMPCDYSILVGIFTRTKSTITDYLKYGNNFESAIDKRYIGLVDARSISSETVKVIK</sequence>
<dbReference type="RefSeq" id="WP_058739390.1">
    <property type="nucleotide sequence ID" value="NZ_CP011266.1"/>
</dbReference>
<dbReference type="PATRIC" id="fig|230361.4.peg.1399"/>
<proteinExistence type="predicted"/>
<dbReference type="AlphaFoldDB" id="A0A0U3E831"/>
<dbReference type="PIRSF" id="PIRSF005636">
    <property type="entry name" value="McrD"/>
    <property type="match status" value="1"/>
</dbReference>
<name>A0A0U3E831_9EURY</name>
<dbReference type="KEGG" id="mmil:sm9_1355"/>